<keyword evidence="4" id="KW-1185">Reference proteome</keyword>
<organism evidence="3 4">
    <name type="scientific">Streptomyces bangladeshensis</name>
    <dbReference type="NCBI Taxonomy" id="295352"/>
    <lineage>
        <taxon>Bacteria</taxon>
        <taxon>Bacillati</taxon>
        <taxon>Actinomycetota</taxon>
        <taxon>Actinomycetes</taxon>
        <taxon>Kitasatosporales</taxon>
        <taxon>Streptomycetaceae</taxon>
        <taxon>Streptomyces</taxon>
    </lineage>
</organism>
<gene>
    <name evidence="3" type="ORF">GCM10009787_18070</name>
</gene>
<accession>A0ABN3BE24</accession>
<evidence type="ECO:0000313" key="3">
    <source>
        <dbReference type="EMBL" id="GAA2193982.1"/>
    </source>
</evidence>
<reference evidence="3 4" key="1">
    <citation type="journal article" date="2019" name="Int. J. Syst. Evol. Microbiol.">
        <title>The Global Catalogue of Microorganisms (GCM) 10K type strain sequencing project: providing services to taxonomists for standard genome sequencing and annotation.</title>
        <authorList>
            <consortium name="The Broad Institute Genomics Platform"/>
            <consortium name="The Broad Institute Genome Sequencing Center for Infectious Disease"/>
            <person name="Wu L."/>
            <person name="Ma J."/>
        </authorList>
    </citation>
    <scope>NUCLEOTIDE SEQUENCE [LARGE SCALE GENOMIC DNA]</scope>
    <source>
        <strain evidence="3 4">JCM 14924</strain>
    </source>
</reference>
<comment type="caution">
    <text evidence="3">The sequence shown here is derived from an EMBL/GenBank/DDBJ whole genome shotgun (WGS) entry which is preliminary data.</text>
</comment>
<proteinExistence type="predicted"/>
<keyword evidence="2" id="KW-0472">Membrane</keyword>
<feature type="transmembrane region" description="Helical" evidence="2">
    <location>
        <begin position="40"/>
        <end position="59"/>
    </location>
</feature>
<name>A0ABN3BE24_9ACTN</name>
<dbReference type="RefSeq" id="WP_063808521.1">
    <property type="nucleotide sequence ID" value="NZ_BAAAOQ010000005.1"/>
</dbReference>
<keyword evidence="2" id="KW-0812">Transmembrane</keyword>
<feature type="region of interest" description="Disordered" evidence="1">
    <location>
        <begin position="63"/>
        <end position="85"/>
    </location>
</feature>
<dbReference type="PROSITE" id="PS51257">
    <property type="entry name" value="PROKAR_LIPOPROTEIN"/>
    <property type="match status" value="1"/>
</dbReference>
<protein>
    <submittedName>
        <fullName evidence="3">Uncharacterized protein</fullName>
    </submittedName>
</protein>
<keyword evidence="2" id="KW-1133">Transmembrane helix</keyword>
<dbReference type="EMBL" id="BAAAOQ010000005">
    <property type="protein sequence ID" value="GAA2193982.1"/>
    <property type="molecule type" value="Genomic_DNA"/>
</dbReference>
<sequence length="85" mass="8415">MSPRWGRAAGVAGVLAGIALGCWSALGPPQTWEGAARWPRHALALGSLGVIGLGARLVFPERDGGGAGKPAARNAAPADTEGTGT</sequence>
<evidence type="ECO:0000256" key="2">
    <source>
        <dbReference type="SAM" id="Phobius"/>
    </source>
</evidence>
<evidence type="ECO:0000313" key="4">
    <source>
        <dbReference type="Proteomes" id="UP001501391"/>
    </source>
</evidence>
<feature type="compositionally biased region" description="Low complexity" evidence="1">
    <location>
        <begin position="69"/>
        <end position="78"/>
    </location>
</feature>
<dbReference type="Proteomes" id="UP001501391">
    <property type="component" value="Unassembled WGS sequence"/>
</dbReference>
<evidence type="ECO:0000256" key="1">
    <source>
        <dbReference type="SAM" id="MobiDB-lite"/>
    </source>
</evidence>